<sequence length="160" mass="18673">MGVICMELKELNEKVPFFVQGIDIEAPKDFVFKLISDYSKHALWITGLEDEKHTDAPEVTGSTFCEKIKMYGFKEEYCGKVLAYEEGKMYQIEVGDKWVDFKLEYDFEEVNPTKTHLILTAWTLKGTSLHKLFNVFNKRILEDQLTRLKVVAETEFNKTK</sequence>
<organism evidence="1 2">
    <name type="scientific">Cetobacterium somerae ATCC BAA-474</name>
    <dbReference type="NCBI Taxonomy" id="1319815"/>
    <lineage>
        <taxon>Bacteria</taxon>
        <taxon>Fusobacteriati</taxon>
        <taxon>Fusobacteriota</taxon>
        <taxon>Fusobacteriia</taxon>
        <taxon>Fusobacteriales</taxon>
        <taxon>Fusobacteriaceae</taxon>
        <taxon>Cetobacterium</taxon>
    </lineage>
</organism>
<dbReference type="InterPro" id="IPR019587">
    <property type="entry name" value="Polyketide_cyclase/dehydratase"/>
</dbReference>
<dbReference type="EMBL" id="AXZF01000002">
    <property type="protein sequence ID" value="ERT70056.1"/>
    <property type="molecule type" value="Genomic_DNA"/>
</dbReference>
<protein>
    <recommendedName>
        <fullName evidence="3">Polyketide cyclase/dehydrase</fullName>
    </recommendedName>
</protein>
<evidence type="ECO:0008006" key="3">
    <source>
        <dbReference type="Google" id="ProtNLM"/>
    </source>
</evidence>
<dbReference type="SUPFAM" id="SSF55961">
    <property type="entry name" value="Bet v1-like"/>
    <property type="match status" value="1"/>
</dbReference>
<dbReference type="Gene3D" id="3.30.530.20">
    <property type="match status" value="1"/>
</dbReference>
<dbReference type="AlphaFoldDB" id="U7VEW3"/>
<dbReference type="HOGENOM" id="CLU_1649094_0_0_0"/>
<dbReference type="STRING" id="1319815.HMPREF0202_00050"/>
<dbReference type="Pfam" id="PF10604">
    <property type="entry name" value="Polyketide_cyc2"/>
    <property type="match status" value="1"/>
</dbReference>
<gene>
    <name evidence="1" type="ORF">HMPREF0202_00050</name>
</gene>
<evidence type="ECO:0000313" key="2">
    <source>
        <dbReference type="Proteomes" id="UP000017081"/>
    </source>
</evidence>
<name>U7VEW3_9FUSO</name>
<comment type="caution">
    <text evidence="1">The sequence shown here is derived from an EMBL/GenBank/DDBJ whole genome shotgun (WGS) entry which is preliminary data.</text>
</comment>
<reference evidence="1 2" key="1">
    <citation type="submission" date="2013-08" db="EMBL/GenBank/DDBJ databases">
        <authorList>
            <person name="Weinstock G."/>
            <person name="Sodergren E."/>
            <person name="Wylie T."/>
            <person name="Fulton L."/>
            <person name="Fulton R."/>
            <person name="Fronick C."/>
            <person name="O'Laughlin M."/>
            <person name="Godfrey J."/>
            <person name="Miner T."/>
            <person name="Herter B."/>
            <person name="Appelbaum E."/>
            <person name="Cordes M."/>
            <person name="Lek S."/>
            <person name="Wollam A."/>
            <person name="Pepin K.H."/>
            <person name="Palsikar V.B."/>
            <person name="Mitreva M."/>
            <person name="Wilson R.K."/>
        </authorList>
    </citation>
    <scope>NUCLEOTIDE SEQUENCE [LARGE SCALE GENOMIC DNA]</scope>
    <source>
        <strain evidence="1 2">ATCC BAA-474</strain>
    </source>
</reference>
<dbReference type="Proteomes" id="UP000017081">
    <property type="component" value="Unassembled WGS sequence"/>
</dbReference>
<keyword evidence="2" id="KW-1185">Reference proteome</keyword>
<proteinExistence type="predicted"/>
<dbReference type="InterPro" id="IPR023393">
    <property type="entry name" value="START-like_dom_sf"/>
</dbReference>
<dbReference type="CDD" id="cd07812">
    <property type="entry name" value="SRPBCC"/>
    <property type="match status" value="1"/>
</dbReference>
<evidence type="ECO:0000313" key="1">
    <source>
        <dbReference type="EMBL" id="ERT70056.1"/>
    </source>
</evidence>
<accession>U7VEW3</accession>